<dbReference type="PANTHER" id="PTHR43312:SF1">
    <property type="entry name" value="NADP-DEPENDENT OXIDOREDUCTASE DOMAIN-CONTAINING PROTEIN"/>
    <property type="match status" value="1"/>
</dbReference>
<dbReference type="InterPro" id="IPR023210">
    <property type="entry name" value="NADP_OxRdtase_dom"/>
</dbReference>
<dbReference type="Proteomes" id="UP000198935">
    <property type="component" value="Unassembled WGS sequence"/>
</dbReference>
<dbReference type="STRING" id="1503961.SAMN05421736_102360"/>
<organism evidence="2 3">
    <name type="scientific">Evansella caseinilytica</name>
    <dbReference type="NCBI Taxonomy" id="1503961"/>
    <lineage>
        <taxon>Bacteria</taxon>
        <taxon>Bacillati</taxon>
        <taxon>Bacillota</taxon>
        <taxon>Bacilli</taxon>
        <taxon>Bacillales</taxon>
        <taxon>Bacillaceae</taxon>
        <taxon>Evansella</taxon>
    </lineage>
</organism>
<dbReference type="Pfam" id="PF00248">
    <property type="entry name" value="Aldo_ket_red"/>
    <property type="match status" value="1"/>
</dbReference>
<evidence type="ECO:0000313" key="3">
    <source>
        <dbReference type="Proteomes" id="UP000198935"/>
    </source>
</evidence>
<sequence length="340" mass="38388">MSAAAVSREQQSCEKFRGFFKSANAFFHVHKKEWGGRMKTNRLGDSELYVSEIGFGCMSLSKNHNENEKIIHQAIEYGINFFDTADLYDRGLNEASVGKALKQKRQQVILATKGGNEWGDGIDGWRWNPSKCYLKAAVKKSLQRLDTDYIDLYQLHGGTIDDPVDETIEAFEELVKEGVVRYYGISSIRPNVIKTYLQKSNIVSIMMQYSLLDRRPEEWTDLIGEKNVSIIARGPVAKGLLSNKYKEKLSEKGYLSYSADELSRTLEALRHIADDSNLSLQQLAIRYCIDHPIVATAIPGASQSAQLADNASVSEIPPLAEEVRRKLQQITKCAVYEQHR</sequence>
<proteinExistence type="predicted"/>
<dbReference type="InterPro" id="IPR036812">
    <property type="entry name" value="NAD(P)_OxRdtase_dom_sf"/>
</dbReference>
<name>A0A1H3L506_9BACI</name>
<evidence type="ECO:0000259" key="1">
    <source>
        <dbReference type="Pfam" id="PF00248"/>
    </source>
</evidence>
<protein>
    <submittedName>
        <fullName evidence="2">Predicted oxidoreductase</fullName>
    </submittedName>
</protein>
<keyword evidence="3" id="KW-1185">Reference proteome</keyword>
<evidence type="ECO:0000313" key="2">
    <source>
        <dbReference type="EMBL" id="SDY59420.1"/>
    </source>
</evidence>
<accession>A0A1H3L506</accession>
<dbReference type="PRINTS" id="PR00069">
    <property type="entry name" value="ALDKETRDTASE"/>
</dbReference>
<dbReference type="Gene3D" id="3.20.20.100">
    <property type="entry name" value="NADP-dependent oxidoreductase domain"/>
    <property type="match status" value="1"/>
</dbReference>
<gene>
    <name evidence="2" type="ORF">SAMN05421736_102360</name>
</gene>
<feature type="domain" description="NADP-dependent oxidoreductase" evidence="1">
    <location>
        <begin position="52"/>
        <end position="330"/>
    </location>
</feature>
<dbReference type="AlphaFoldDB" id="A0A1H3L506"/>
<dbReference type="EMBL" id="FNPI01000002">
    <property type="protein sequence ID" value="SDY59420.1"/>
    <property type="molecule type" value="Genomic_DNA"/>
</dbReference>
<dbReference type="SUPFAM" id="SSF51430">
    <property type="entry name" value="NAD(P)-linked oxidoreductase"/>
    <property type="match status" value="1"/>
</dbReference>
<dbReference type="InterPro" id="IPR053135">
    <property type="entry name" value="AKR2_Oxidoreductase"/>
</dbReference>
<dbReference type="CDD" id="cd19086">
    <property type="entry name" value="AKR_AKR11C1"/>
    <property type="match status" value="1"/>
</dbReference>
<dbReference type="InterPro" id="IPR020471">
    <property type="entry name" value="AKR"/>
</dbReference>
<dbReference type="GO" id="GO:0016491">
    <property type="term" value="F:oxidoreductase activity"/>
    <property type="evidence" value="ECO:0007669"/>
    <property type="project" value="InterPro"/>
</dbReference>
<reference evidence="3" key="1">
    <citation type="submission" date="2016-10" db="EMBL/GenBank/DDBJ databases">
        <authorList>
            <person name="Varghese N."/>
            <person name="Submissions S."/>
        </authorList>
    </citation>
    <scope>NUCLEOTIDE SEQUENCE [LARGE SCALE GENOMIC DNA]</scope>
    <source>
        <strain evidence="3">SP</strain>
    </source>
</reference>
<dbReference type="PANTHER" id="PTHR43312">
    <property type="entry name" value="D-THREO-ALDOSE 1-DEHYDROGENASE"/>
    <property type="match status" value="1"/>
</dbReference>